<evidence type="ECO:0000256" key="2">
    <source>
        <dbReference type="ARBA" id="ARBA00022692"/>
    </source>
</evidence>
<keyword evidence="4 5" id="KW-0472">Membrane</keyword>
<evidence type="ECO:0000313" key="7">
    <source>
        <dbReference type="EMBL" id="CAF0881805.1"/>
    </source>
</evidence>
<evidence type="ECO:0000313" key="8">
    <source>
        <dbReference type="Proteomes" id="UP000663852"/>
    </source>
</evidence>
<feature type="domain" description="G-protein coupled receptors family 1 profile" evidence="6">
    <location>
        <begin position="43"/>
        <end position="320"/>
    </location>
</feature>
<dbReference type="Proteomes" id="UP000663852">
    <property type="component" value="Unassembled WGS sequence"/>
</dbReference>
<feature type="transmembrane region" description="Helical" evidence="5">
    <location>
        <begin position="262"/>
        <end position="288"/>
    </location>
</feature>
<keyword evidence="2 5" id="KW-0812">Transmembrane</keyword>
<dbReference type="EMBL" id="CAJNOJ010000029">
    <property type="protein sequence ID" value="CAF0881805.1"/>
    <property type="molecule type" value="Genomic_DNA"/>
</dbReference>
<evidence type="ECO:0000256" key="4">
    <source>
        <dbReference type="ARBA" id="ARBA00023136"/>
    </source>
</evidence>
<dbReference type="AlphaFoldDB" id="A0A813YBA0"/>
<dbReference type="PANTHER" id="PTHR46641">
    <property type="entry name" value="FMRFAMIDE RECEPTOR-RELATED"/>
    <property type="match status" value="1"/>
</dbReference>
<feature type="transmembrane region" description="Helical" evidence="5">
    <location>
        <begin position="300"/>
        <end position="323"/>
    </location>
</feature>
<name>A0A813YBA0_ADIRI</name>
<comment type="subcellular location">
    <subcellularLocation>
        <location evidence="1">Membrane</location>
    </subcellularLocation>
</comment>
<gene>
    <name evidence="7" type="ORF">EDS130_LOCUS8828</name>
</gene>
<feature type="transmembrane region" description="Helical" evidence="5">
    <location>
        <begin position="31"/>
        <end position="52"/>
    </location>
</feature>
<dbReference type="InterPro" id="IPR052954">
    <property type="entry name" value="GPCR-Ligand_Int"/>
</dbReference>
<dbReference type="SUPFAM" id="SSF81321">
    <property type="entry name" value="Family A G protein-coupled receptor-like"/>
    <property type="match status" value="1"/>
</dbReference>
<dbReference type="PROSITE" id="PS50262">
    <property type="entry name" value="G_PROTEIN_RECEP_F1_2"/>
    <property type="match status" value="1"/>
</dbReference>
<feature type="transmembrane region" description="Helical" evidence="5">
    <location>
        <begin position="64"/>
        <end position="85"/>
    </location>
</feature>
<dbReference type="PRINTS" id="PR00237">
    <property type="entry name" value="GPCRRHODOPSN"/>
</dbReference>
<dbReference type="GO" id="GO:0016020">
    <property type="term" value="C:membrane"/>
    <property type="evidence" value="ECO:0007669"/>
    <property type="project" value="UniProtKB-SubCell"/>
</dbReference>
<evidence type="ECO:0000256" key="1">
    <source>
        <dbReference type="ARBA" id="ARBA00004370"/>
    </source>
</evidence>
<dbReference type="GO" id="GO:0008528">
    <property type="term" value="F:G protein-coupled peptide receptor activity"/>
    <property type="evidence" value="ECO:0007669"/>
    <property type="project" value="InterPro"/>
</dbReference>
<reference evidence="7" key="1">
    <citation type="submission" date="2021-02" db="EMBL/GenBank/DDBJ databases">
        <authorList>
            <person name="Nowell W R."/>
        </authorList>
    </citation>
    <scope>NUCLEOTIDE SEQUENCE</scope>
</reference>
<evidence type="ECO:0000256" key="3">
    <source>
        <dbReference type="ARBA" id="ARBA00022989"/>
    </source>
</evidence>
<dbReference type="InterPro" id="IPR000276">
    <property type="entry name" value="GPCR_Rhodpsn"/>
</dbReference>
<keyword evidence="3 5" id="KW-1133">Transmembrane helix</keyword>
<sequence>MFGLVHCNASILARQNTDPTLLFVRLLVKDWLWPIITFFGVTGNILAVIVLTKRRMIVSSTNNYLIALALVDAAYLFLTLILNTLQNPCFTDRSFAQILLTICRPIADFSSNTSVWLTVTFTVERWVAITYPLQSRTWCTVHRARKIIFSVMCAAFLCTLPSAFEMKLVRIIERKIIANRTTLVSRIGARPTTLGNSVLYHQIYFNFVTFAIIWIPLVLLLIFNTILISYVRRSKRKLQQNQDGIELRRHNRSSQSEQRKTTIMLIAVVIVFTVCQIPQAISLTVLSIFPTLARTSRVLIFNNFANCLVAVNASINFVLYCCFSERFRVTFRSNFTFLSKHCAQYIKPEWSKSTTRGYPCRNSFDDISQVGNSSPGPQLHTRVSNLSGDIHLKHMARFNSYQSQSFEENEQIWCLRFSLCTPKIKKSRQSSESKDTQFFPKPGSRTSTISSIKSPAHIVRQIPTFHFPSVASNRTLKVLIDRTEPDSRFADKQSPLIPSKQVSFSFSEVDRTVLKSRFHPKFYSYRSLSDKKQINEQIWIKRIRSEQDLNRRKSSFSKEILDVTV</sequence>
<evidence type="ECO:0000259" key="6">
    <source>
        <dbReference type="PROSITE" id="PS50262"/>
    </source>
</evidence>
<proteinExistence type="predicted"/>
<accession>A0A813YBA0</accession>
<dbReference type="OrthoDB" id="10011262at2759"/>
<dbReference type="Pfam" id="PF10324">
    <property type="entry name" value="7TM_GPCR_Srw"/>
    <property type="match status" value="1"/>
</dbReference>
<dbReference type="InterPro" id="IPR019427">
    <property type="entry name" value="7TM_GPCR_serpentine_rcpt_Srw"/>
</dbReference>
<dbReference type="CDD" id="cd14978">
    <property type="entry name" value="7tmA_FMRFamide_R-like"/>
    <property type="match status" value="1"/>
</dbReference>
<dbReference type="InterPro" id="IPR017452">
    <property type="entry name" value="GPCR_Rhodpsn_7TM"/>
</dbReference>
<dbReference type="PANTHER" id="PTHR46641:SF22">
    <property type="entry name" value="PROCTOLIN RECEPTOR, ISOFORM A"/>
    <property type="match status" value="1"/>
</dbReference>
<dbReference type="Gene3D" id="1.20.1070.10">
    <property type="entry name" value="Rhodopsin 7-helix transmembrane proteins"/>
    <property type="match status" value="1"/>
</dbReference>
<comment type="caution">
    <text evidence="7">The sequence shown here is derived from an EMBL/GenBank/DDBJ whole genome shotgun (WGS) entry which is preliminary data.</text>
</comment>
<organism evidence="7 8">
    <name type="scientific">Adineta ricciae</name>
    <name type="common">Rotifer</name>
    <dbReference type="NCBI Taxonomy" id="249248"/>
    <lineage>
        <taxon>Eukaryota</taxon>
        <taxon>Metazoa</taxon>
        <taxon>Spiralia</taxon>
        <taxon>Gnathifera</taxon>
        <taxon>Rotifera</taxon>
        <taxon>Eurotatoria</taxon>
        <taxon>Bdelloidea</taxon>
        <taxon>Adinetida</taxon>
        <taxon>Adinetidae</taxon>
        <taxon>Adineta</taxon>
    </lineage>
</organism>
<protein>
    <recommendedName>
        <fullName evidence="6">G-protein coupled receptors family 1 profile domain-containing protein</fullName>
    </recommendedName>
</protein>
<feature type="transmembrane region" description="Helical" evidence="5">
    <location>
        <begin position="203"/>
        <end position="231"/>
    </location>
</feature>
<evidence type="ECO:0000256" key="5">
    <source>
        <dbReference type="SAM" id="Phobius"/>
    </source>
</evidence>